<dbReference type="CDD" id="cd21739">
    <property type="entry name" value="NES2-NLS_ChREBP-like"/>
    <property type="match status" value="1"/>
</dbReference>
<evidence type="ECO:0000256" key="5">
    <source>
        <dbReference type="ARBA" id="ARBA00023242"/>
    </source>
</evidence>
<name>A0A6V7X4H2_MELEN</name>
<protein>
    <submittedName>
        <fullName evidence="6">Uncharacterized protein</fullName>
    </submittedName>
</protein>
<proteinExistence type="predicted"/>
<dbReference type="GO" id="GO:0000981">
    <property type="term" value="F:DNA-binding transcription factor activity, RNA polymerase II-specific"/>
    <property type="evidence" value="ECO:0007669"/>
    <property type="project" value="TreeGrafter"/>
</dbReference>
<evidence type="ECO:0000313" key="6">
    <source>
        <dbReference type="EMBL" id="CAD2194139.1"/>
    </source>
</evidence>
<evidence type="ECO:0000256" key="2">
    <source>
        <dbReference type="ARBA" id="ARBA00023015"/>
    </source>
</evidence>
<evidence type="ECO:0000256" key="1">
    <source>
        <dbReference type="ARBA" id="ARBA00004123"/>
    </source>
</evidence>
<dbReference type="Proteomes" id="UP000580250">
    <property type="component" value="Unassembled WGS sequence"/>
</dbReference>
<reference evidence="6 7" key="1">
    <citation type="submission" date="2020-08" db="EMBL/GenBank/DDBJ databases">
        <authorList>
            <person name="Koutsovoulos G."/>
            <person name="Danchin GJ E."/>
        </authorList>
    </citation>
    <scope>NUCLEOTIDE SEQUENCE [LARGE SCALE GENOMIC DNA]</scope>
</reference>
<accession>A0A6V7X4H2</accession>
<evidence type="ECO:0000313" key="7">
    <source>
        <dbReference type="Proteomes" id="UP000580250"/>
    </source>
</evidence>
<dbReference type="AlphaFoldDB" id="A0A6V7X4H2"/>
<comment type="caution">
    <text evidence="6">The sequence shown here is derived from an EMBL/GenBank/DDBJ whole genome shotgun (WGS) entry which is preliminary data.</text>
</comment>
<dbReference type="EMBL" id="CAJEWN010001087">
    <property type="protein sequence ID" value="CAD2194139.1"/>
    <property type="molecule type" value="Genomic_DNA"/>
</dbReference>
<keyword evidence="3" id="KW-0238">DNA-binding</keyword>
<keyword evidence="5" id="KW-0539">Nucleus</keyword>
<dbReference type="OrthoDB" id="5861697at2759"/>
<dbReference type="PANTHER" id="PTHR15741:SF37">
    <property type="entry name" value="LD38259P"/>
    <property type="match status" value="1"/>
</dbReference>
<organism evidence="6 7">
    <name type="scientific">Meloidogyne enterolobii</name>
    <name type="common">Root-knot nematode worm</name>
    <name type="synonym">Meloidogyne mayaguensis</name>
    <dbReference type="NCBI Taxonomy" id="390850"/>
    <lineage>
        <taxon>Eukaryota</taxon>
        <taxon>Metazoa</taxon>
        <taxon>Ecdysozoa</taxon>
        <taxon>Nematoda</taxon>
        <taxon>Chromadorea</taxon>
        <taxon>Rhabditida</taxon>
        <taxon>Tylenchina</taxon>
        <taxon>Tylenchomorpha</taxon>
        <taxon>Tylenchoidea</taxon>
        <taxon>Meloidogynidae</taxon>
        <taxon>Meloidogyninae</taxon>
        <taxon>Meloidogyne</taxon>
    </lineage>
</organism>
<keyword evidence="4" id="KW-0804">Transcription</keyword>
<sequence length="254" mass="29946">MTSNPHSELSPDDEDEDVEVDVVDVDECVSTAPLDKNAAKEKDAEKPVTFYKFGPQKTQSIAIDVSLNKLNKCIRVAYMKMTTPKWKDFKGIKLQWKHRIRLNNVIWRAYYMEFRKPGRKRRSPYCYFSVPDDDMTHVKIEGSVLEGMYWKRRMEAVCAQYKRWRAYFSRRKRCCRRRGHSCSCDQSTSNHHHLLIPMNESSSHHSQLLLNNQQFLRSMTPDNLSTMATECFLAHYLILMMIWTMNSPINYSNN</sequence>
<evidence type="ECO:0000256" key="4">
    <source>
        <dbReference type="ARBA" id="ARBA00023163"/>
    </source>
</evidence>
<evidence type="ECO:0000256" key="3">
    <source>
        <dbReference type="ARBA" id="ARBA00023125"/>
    </source>
</evidence>
<dbReference type="GO" id="GO:0000978">
    <property type="term" value="F:RNA polymerase II cis-regulatory region sequence-specific DNA binding"/>
    <property type="evidence" value="ECO:0007669"/>
    <property type="project" value="TreeGrafter"/>
</dbReference>
<gene>
    <name evidence="6" type="ORF">MENT_LOCUS47130</name>
</gene>
<keyword evidence="2" id="KW-0805">Transcription regulation</keyword>
<dbReference type="GO" id="GO:0005634">
    <property type="term" value="C:nucleus"/>
    <property type="evidence" value="ECO:0007669"/>
    <property type="project" value="UniProtKB-SubCell"/>
</dbReference>
<dbReference type="PANTHER" id="PTHR15741">
    <property type="entry name" value="BASIC HELIX-LOOP-HELIX ZIP TRANSCRIPTION FACTOR"/>
    <property type="match status" value="1"/>
</dbReference>
<comment type="subcellular location">
    <subcellularLocation>
        <location evidence="1">Nucleus</location>
    </subcellularLocation>
</comment>
<dbReference type="InterPro" id="IPR052207">
    <property type="entry name" value="Max-like/E-box_TFs"/>
</dbReference>